<evidence type="ECO:0000313" key="5">
    <source>
        <dbReference type="Proteomes" id="UP000813068"/>
    </source>
</evidence>
<feature type="domain" description="DUF1731" evidence="3">
    <location>
        <begin position="250"/>
        <end position="296"/>
    </location>
</feature>
<dbReference type="PANTHER" id="PTHR11092">
    <property type="entry name" value="SUGAR NUCLEOTIDE EPIMERASE RELATED"/>
    <property type="match status" value="1"/>
</dbReference>
<protein>
    <submittedName>
        <fullName evidence="4">TIGR01777 family oxidoreductase</fullName>
    </submittedName>
</protein>
<gene>
    <name evidence="4" type="ORF">KRX52_07430</name>
</gene>
<comment type="similarity">
    <text evidence="1">Belongs to the NAD(P)-dependent epimerase/dehydratase family. SDR39U1 subfamily.</text>
</comment>
<proteinExistence type="inferred from homology"/>
<organism evidence="4 5">
    <name type="scientific">Geopseudomonas aromaticivorans</name>
    <dbReference type="NCBI Taxonomy" id="2849492"/>
    <lineage>
        <taxon>Bacteria</taxon>
        <taxon>Pseudomonadati</taxon>
        <taxon>Pseudomonadota</taxon>
        <taxon>Gammaproteobacteria</taxon>
        <taxon>Pseudomonadales</taxon>
        <taxon>Pseudomonadaceae</taxon>
        <taxon>Geopseudomonas</taxon>
    </lineage>
</organism>
<keyword evidence="5" id="KW-1185">Reference proteome</keyword>
<evidence type="ECO:0000256" key="1">
    <source>
        <dbReference type="ARBA" id="ARBA00009353"/>
    </source>
</evidence>
<dbReference type="Proteomes" id="UP000813068">
    <property type="component" value="Unassembled WGS sequence"/>
</dbReference>
<dbReference type="Pfam" id="PF01370">
    <property type="entry name" value="Epimerase"/>
    <property type="match status" value="1"/>
</dbReference>
<name>A0ABS6MW34_9GAMM</name>
<accession>A0ABS6MW34</accession>
<dbReference type="NCBIfam" id="TIGR01777">
    <property type="entry name" value="yfcH"/>
    <property type="match status" value="1"/>
</dbReference>
<dbReference type="EMBL" id="JAHRGL010000017">
    <property type="protein sequence ID" value="MBV2132634.1"/>
    <property type="molecule type" value="Genomic_DNA"/>
</dbReference>
<reference evidence="4 5" key="1">
    <citation type="submission" date="2021-06" db="EMBL/GenBank/DDBJ databases">
        <title>Differences between aerobic and microaerobic xylene degrading microbial communities.</title>
        <authorList>
            <person name="Banerjee S."/>
            <person name="Tancsics A."/>
        </authorList>
    </citation>
    <scope>NUCLEOTIDE SEQUENCE [LARGE SCALE GENOMIC DNA]</scope>
    <source>
        <strain evidence="4 5">MAP12</strain>
    </source>
</reference>
<dbReference type="CDD" id="cd05242">
    <property type="entry name" value="SDR_a8"/>
    <property type="match status" value="1"/>
</dbReference>
<evidence type="ECO:0000313" key="4">
    <source>
        <dbReference type="EMBL" id="MBV2132634.1"/>
    </source>
</evidence>
<dbReference type="InterPro" id="IPR010099">
    <property type="entry name" value="SDR39U1"/>
</dbReference>
<dbReference type="RefSeq" id="WP_217681090.1">
    <property type="nucleotide sequence ID" value="NZ_JAHRGL010000017.1"/>
</dbReference>
<comment type="caution">
    <text evidence="4">The sequence shown here is derived from an EMBL/GenBank/DDBJ whole genome shotgun (WGS) entry which is preliminary data.</text>
</comment>
<feature type="domain" description="NAD-dependent epimerase/dehydratase" evidence="2">
    <location>
        <begin position="3"/>
        <end position="222"/>
    </location>
</feature>
<evidence type="ECO:0000259" key="2">
    <source>
        <dbReference type="Pfam" id="PF01370"/>
    </source>
</evidence>
<dbReference type="InterPro" id="IPR013549">
    <property type="entry name" value="DUF1731"/>
</dbReference>
<sequence length="300" mass="32787">MRILLTGGTGLIGQALCRLWTAQGHELVVWSRRPEQVAALCSGARGIERLEQLDAGTALDAVVNLAGAPIADRPWTARRRQLLWDSRIDLTRQLVDWLASRPLKPRVLLSGSAVGWYGDGGERRLDEDSAPGSEDFASQLCFAWEQAAQQAEALGIRVVLIRTAPVLAGSGGMLARLLPPFRLGLGGRMGSGRQWMPWIHLDDEVGLIDFLLQHEECRGPYNACAPNALRNAEFAATLGRVLHRPALLPAPACVLRLALGEMSDLLLGGQHLQPRRTLDAGYHFRFPDLEAALVDLLGRH</sequence>
<evidence type="ECO:0000259" key="3">
    <source>
        <dbReference type="Pfam" id="PF08338"/>
    </source>
</evidence>
<dbReference type="PANTHER" id="PTHR11092:SF0">
    <property type="entry name" value="EPIMERASE FAMILY PROTEIN SDR39U1"/>
    <property type="match status" value="1"/>
</dbReference>
<dbReference type="Pfam" id="PF08338">
    <property type="entry name" value="DUF1731"/>
    <property type="match status" value="1"/>
</dbReference>
<dbReference type="InterPro" id="IPR001509">
    <property type="entry name" value="Epimerase_deHydtase"/>
</dbReference>